<comment type="caution">
    <text evidence="10">Lacks conserved residue(s) required for the propagation of feature annotation.</text>
</comment>
<evidence type="ECO:0000256" key="8">
    <source>
        <dbReference type="ARBA" id="ARBA00023136"/>
    </source>
</evidence>
<dbReference type="GO" id="GO:0042761">
    <property type="term" value="P:very long-chain fatty acid biosynthetic process"/>
    <property type="evidence" value="ECO:0007669"/>
    <property type="project" value="TreeGrafter"/>
</dbReference>
<dbReference type="PANTHER" id="PTHR11157:SF116">
    <property type="entry name" value="ELONGATION OF VERY LONG CHAIN FATTY ACIDS PROTEIN-RELATED"/>
    <property type="match status" value="1"/>
</dbReference>
<feature type="transmembrane region" description="Helical" evidence="10">
    <location>
        <begin position="34"/>
        <end position="51"/>
    </location>
</feature>
<dbReference type="PANTHER" id="PTHR11157">
    <property type="entry name" value="FATTY ACID ACYL TRANSFERASE-RELATED"/>
    <property type="match status" value="1"/>
</dbReference>
<keyword evidence="5 10" id="KW-0276">Fatty acid metabolism</keyword>
<proteinExistence type="evidence at transcript level"/>
<dbReference type="GO" id="GO:0034626">
    <property type="term" value="P:fatty acid elongation, polyunsaturated fatty acid"/>
    <property type="evidence" value="ECO:0007669"/>
    <property type="project" value="TreeGrafter"/>
</dbReference>
<organism evidence="11">
    <name type="scientific">Aedes albopictus</name>
    <name type="common">Asian tiger mosquito</name>
    <name type="synonym">Stegomyia albopicta</name>
    <dbReference type="NCBI Taxonomy" id="7160"/>
    <lineage>
        <taxon>Eukaryota</taxon>
        <taxon>Metazoa</taxon>
        <taxon>Ecdysozoa</taxon>
        <taxon>Arthropoda</taxon>
        <taxon>Hexapoda</taxon>
        <taxon>Insecta</taxon>
        <taxon>Pterygota</taxon>
        <taxon>Neoptera</taxon>
        <taxon>Endopterygota</taxon>
        <taxon>Diptera</taxon>
        <taxon>Nematocera</taxon>
        <taxon>Culicoidea</taxon>
        <taxon>Culicidae</taxon>
        <taxon>Culicinae</taxon>
        <taxon>Aedini</taxon>
        <taxon>Aedes</taxon>
        <taxon>Stegomyia</taxon>
    </lineage>
</organism>
<keyword evidence="2 10" id="KW-0444">Lipid biosynthesis</keyword>
<keyword evidence="4 10" id="KW-0812">Transmembrane</keyword>
<evidence type="ECO:0000313" key="11">
    <source>
        <dbReference type="EMBL" id="JAC10256.1"/>
    </source>
</evidence>
<evidence type="ECO:0000256" key="7">
    <source>
        <dbReference type="ARBA" id="ARBA00023098"/>
    </source>
</evidence>
<dbReference type="InterPro" id="IPR030457">
    <property type="entry name" value="ELO_CS"/>
</dbReference>
<accession>A0A023ELW6</accession>
<evidence type="ECO:0000256" key="5">
    <source>
        <dbReference type="ARBA" id="ARBA00022832"/>
    </source>
</evidence>
<evidence type="ECO:0000256" key="4">
    <source>
        <dbReference type="ARBA" id="ARBA00022692"/>
    </source>
</evidence>
<dbReference type="PROSITE" id="PS01188">
    <property type="entry name" value="ELO"/>
    <property type="match status" value="1"/>
</dbReference>
<sequence length="267" mass="31208">MAYVLQKWIDGYNGFLQDHRDNRSADLPLLNNNWQIPLIVGTYLLIVLRIGPRMMANRKPFELKGVIRVYNLLQVAINWILFMVISYILLNRPDFSYKCQPVDFSETTQGYQEMFVAYAYFVLKVLDLADTLLFVLRKKQSQVSFLHVYHHSMMVLVSYYGVLFTPGGHNFILGVWNTLGHSGIYLYYFFATFNSPLAARCKIHLTRLQLVQFVYLTVHFGRPALTGVQCGFPQLWHWIGLVQTVFFLGMFLDFYIKSYVKKPQKVE</sequence>
<feature type="transmembrane region" description="Helical" evidence="10">
    <location>
        <begin position="235"/>
        <end position="256"/>
    </location>
</feature>
<dbReference type="EMBL" id="GAPW01003342">
    <property type="protein sequence ID" value="JAC10256.1"/>
    <property type="molecule type" value="mRNA"/>
</dbReference>
<evidence type="ECO:0000256" key="6">
    <source>
        <dbReference type="ARBA" id="ARBA00022989"/>
    </source>
</evidence>
<evidence type="ECO:0000256" key="3">
    <source>
        <dbReference type="ARBA" id="ARBA00022679"/>
    </source>
</evidence>
<dbReference type="Pfam" id="PF01151">
    <property type="entry name" value="ELO"/>
    <property type="match status" value="1"/>
</dbReference>
<dbReference type="GO" id="GO:0019367">
    <property type="term" value="P:fatty acid elongation, saturated fatty acid"/>
    <property type="evidence" value="ECO:0007669"/>
    <property type="project" value="TreeGrafter"/>
</dbReference>
<dbReference type="EC" id="2.3.1.199" evidence="10"/>
<dbReference type="AlphaFoldDB" id="A0A023ELW6"/>
<protein>
    <recommendedName>
        <fullName evidence="10">Elongation of very long chain fatty acids protein</fullName>
        <ecNumber evidence="10">2.3.1.199</ecNumber>
    </recommendedName>
    <alternativeName>
        <fullName evidence="10">Very-long-chain 3-oxoacyl-CoA synthase</fullName>
    </alternativeName>
</protein>
<dbReference type="VEuPathDB" id="VectorBase:AALF022830"/>
<evidence type="ECO:0000256" key="1">
    <source>
        <dbReference type="ARBA" id="ARBA00004141"/>
    </source>
</evidence>
<comment type="catalytic activity">
    <reaction evidence="10">
        <text>a very-long-chain acyl-CoA + malonyl-CoA + H(+) = a very-long-chain 3-oxoacyl-CoA + CO2 + CoA</text>
        <dbReference type="Rhea" id="RHEA:32727"/>
        <dbReference type="ChEBI" id="CHEBI:15378"/>
        <dbReference type="ChEBI" id="CHEBI:16526"/>
        <dbReference type="ChEBI" id="CHEBI:57287"/>
        <dbReference type="ChEBI" id="CHEBI:57384"/>
        <dbReference type="ChEBI" id="CHEBI:90725"/>
        <dbReference type="ChEBI" id="CHEBI:90736"/>
        <dbReference type="EC" id="2.3.1.199"/>
    </reaction>
</comment>
<dbReference type="VEuPathDB" id="VectorBase:AALFPA_047083"/>
<reference evidence="11" key="1">
    <citation type="journal article" date="2014" name="PLoS Negl. Trop. Dis.">
        <title>Identification and characterization of seminal fluid proteins in the Asian tiger mosquito, Aedes albopictus.</title>
        <authorList>
            <person name="Boes K.E."/>
            <person name="Ribeiro J.M."/>
            <person name="Wong A."/>
            <person name="Harrington L.C."/>
            <person name="Wolfner M.F."/>
            <person name="Sirot L.K."/>
        </authorList>
    </citation>
    <scope>NUCLEOTIDE SEQUENCE</scope>
    <source>
        <tissue evidence="11">Reproductive organs</tissue>
    </source>
</reference>
<comment type="subcellular location">
    <subcellularLocation>
        <location evidence="1">Membrane</location>
        <topology evidence="1">Multi-pass membrane protein</topology>
    </subcellularLocation>
</comment>
<comment type="similarity">
    <text evidence="10">Belongs to the ELO family.</text>
</comment>
<keyword evidence="8 10" id="KW-0472">Membrane</keyword>
<dbReference type="GO" id="GO:0009922">
    <property type="term" value="F:fatty acid elongase activity"/>
    <property type="evidence" value="ECO:0007669"/>
    <property type="project" value="UniProtKB-EC"/>
</dbReference>
<evidence type="ECO:0000256" key="9">
    <source>
        <dbReference type="ARBA" id="ARBA00023160"/>
    </source>
</evidence>
<name>A0A023ELW6_AEDAL</name>
<keyword evidence="6 10" id="KW-1133">Transmembrane helix</keyword>
<evidence type="ECO:0000256" key="2">
    <source>
        <dbReference type="ARBA" id="ARBA00022516"/>
    </source>
</evidence>
<evidence type="ECO:0000256" key="10">
    <source>
        <dbReference type="RuleBase" id="RU361115"/>
    </source>
</evidence>
<keyword evidence="7 10" id="KW-0443">Lipid metabolism</keyword>
<dbReference type="GO" id="GO:0030148">
    <property type="term" value="P:sphingolipid biosynthetic process"/>
    <property type="evidence" value="ECO:0007669"/>
    <property type="project" value="TreeGrafter"/>
</dbReference>
<dbReference type="GO" id="GO:0005789">
    <property type="term" value="C:endoplasmic reticulum membrane"/>
    <property type="evidence" value="ECO:0007669"/>
    <property type="project" value="TreeGrafter"/>
</dbReference>
<keyword evidence="3 10" id="KW-0808">Transferase</keyword>
<dbReference type="InterPro" id="IPR002076">
    <property type="entry name" value="ELO_fam"/>
</dbReference>
<feature type="transmembrane region" description="Helical" evidence="10">
    <location>
        <begin position="115"/>
        <end position="136"/>
    </location>
</feature>
<dbReference type="GO" id="GO:0034625">
    <property type="term" value="P:fatty acid elongation, monounsaturated fatty acid"/>
    <property type="evidence" value="ECO:0007669"/>
    <property type="project" value="TreeGrafter"/>
</dbReference>
<feature type="transmembrane region" description="Helical" evidence="10">
    <location>
        <begin position="72"/>
        <end position="90"/>
    </location>
</feature>
<dbReference type="VEuPathDB" id="VectorBase:AALC636_010347"/>
<keyword evidence="9 10" id="KW-0275">Fatty acid biosynthesis</keyword>